<reference evidence="2" key="1">
    <citation type="journal article" date="2011" name="PLoS Genet.">
        <title>Genomic analysis of the necrotrophic fungal pathogens Sclerotinia sclerotiorum and Botrytis cinerea.</title>
        <authorList>
            <person name="Amselem J."/>
            <person name="Cuomo C.A."/>
            <person name="van Kan J.A."/>
            <person name="Viaud M."/>
            <person name="Benito E.P."/>
            <person name="Couloux A."/>
            <person name="Coutinho P.M."/>
            <person name="de Vries R.P."/>
            <person name="Dyer P.S."/>
            <person name="Fillinger S."/>
            <person name="Fournier E."/>
            <person name="Gout L."/>
            <person name="Hahn M."/>
            <person name="Kohn L."/>
            <person name="Lapalu N."/>
            <person name="Plummer K.M."/>
            <person name="Pradier J.M."/>
            <person name="Quevillon E."/>
            <person name="Sharon A."/>
            <person name="Simon A."/>
            <person name="ten Have A."/>
            <person name="Tudzynski B."/>
            <person name="Tudzynski P."/>
            <person name="Wincker P."/>
            <person name="Andrew M."/>
            <person name="Anthouard V."/>
            <person name="Beever R.E."/>
            <person name="Beffa R."/>
            <person name="Benoit I."/>
            <person name="Bouzid O."/>
            <person name="Brault B."/>
            <person name="Chen Z."/>
            <person name="Choquer M."/>
            <person name="Collemare J."/>
            <person name="Cotton P."/>
            <person name="Danchin E.G."/>
            <person name="Da Silva C."/>
            <person name="Gautier A."/>
            <person name="Giraud C."/>
            <person name="Giraud T."/>
            <person name="Gonzalez C."/>
            <person name="Grossetete S."/>
            <person name="Guldener U."/>
            <person name="Henrissat B."/>
            <person name="Howlett B.J."/>
            <person name="Kodira C."/>
            <person name="Kretschmer M."/>
            <person name="Lappartient A."/>
            <person name="Leroch M."/>
            <person name="Levis C."/>
            <person name="Mauceli E."/>
            <person name="Neuveglise C."/>
            <person name="Oeser B."/>
            <person name="Pearson M."/>
            <person name="Poulain J."/>
            <person name="Poussereau N."/>
            <person name="Quesneville H."/>
            <person name="Rascle C."/>
            <person name="Schumacher J."/>
            <person name="Segurens B."/>
            <person name="Sexton A."/>
            <person name="Silva E."/>
            <person name="Sirven C."/>
            <person name="Soanes D.M."/>
            <person name="Talbot N.J."/>
            <person name="Templeton M."/>
            <person name="Yandava C."/>
            <person name="Yarden O."/>
            <person name="Zeng Q."/>
            <person name="Rollins J.A."/>
            <person name="Lebrun M.H."/>
            <person name="Dickman M."/>
        </authorList>
    </citation>
    <scope>NUCLEOTIDE SEQUENCE [LARGE SCALE GENOMIC DNA]</scope>
    <source>
        <strain evidence="2">T4</strain>
    </source>
</reference>
<protein>
    <submittedName>
        <fullName evidence="1">Uncharacterized protein</fullName>
    </submittedName>
</protein>
<dbReference type="InParanoid" id="G2YRA0"/>
<accession>G2YRA0</accession>
<evidence type="ECO:0000313" key="2">
    <source>
        <dbReference type="Proteomes" id="UP000008177"/>
    </source>
</evidence>
<evidence type="ECO:0000313" key="1">
    <source>
        <dbReference type="EMBL" id="CCD54148.1"/>
    </source>
</evidence>
<proteinExistence type="predicted"/>
<organism evidence="1 2">
    <name type="scientific">Botryotinia fuckeliana (strain T4)</name>
    <name type="common">Noble rot fungus</name>
    <name type="synonym">Botrytis cinerea</name>
    <dbReference type="NCBI Taxonomy" id="999810"/>
    <lineage>
        <taxon>Eukaryota</taxon>
        <taxon>Fungi</taxon>
        <taxon>Dikarya</taxon>
        <taxon>Ascomycota</taxon>
        <taxon>Pezizomycotina</taxon>
        <taxon>Leotiomycetes</taxon>
        <taxon>Helotiales</taxon>
        <taxon>Sclerotiniaceae</taxon>
        <taxon>Botrytis</taxon>
    </lineage>
</organism>
<gene>
    <name evidence="1" type="ORF">BofuT4_uP128480.1</name>
</gene>
<dbReference type="HOGENOM" id="CLU_3350993_0_0_1"/>
<dbReference type="EMBL" id="FQ790350">
    <property type="protein sequence ID" value="CCD54148.1"/>
    <property type="molecule type" value="Genomic_DNA"/>
</dbReference>
<sequence>MWPWPWQTFLLKTVKSHGECVHIFYSMISCCRRDNGS</sequence>
<name>G2YRA0_BOTF4</name>
<dbReference type="Proteomes" id="UP000008177">
    <property type="component" value="Unplaced contigs"/>
</dbReference>
<dbReference type="AlphaFoldDB" id="G2YRA0"/>